<comment type="caution">
    <text evidence="7">The sequence shown here is derived from an EMBL/GenBank/DDBJ whole genome shotgun (WGS) entry which is preliminary data.</text>
</comment>
<gene>
    <name evidence="7" type="ORF">LCB40_15390</name>
</gene>
<dbReference type="EMBL" id="BMAY01000015">
    <property type="protein sequence ID" value="GFZ27659.1"/>
    <property type="molecule type" value="Genomic_DNA"/>
</dbReference>
<protein>
    <recommendedName>
        <fullName evidence="4">6-carboxy-5,6,7,8-tetrahydropterin synthase</fullName>
        <ecNumber evidence="3">4.1.2.50</ecNumber>
    </recommendedName>
    <alternativeName>
        <fullName evidence="5">Queuosine biosynthesis protein QueD</fullName>
    </alternativeName>
</protein>
<evidence type="ECO:0000313" key="8">
    <source>
        <dbReference type="Proteomes" id="UP000677218"/>
    </source>
</evidence>
<sequence>MAKKIYSYRFSSFINASQRMEWGDHVGERYPHTWQVECTVVKNDNDEFMLFSDIEASIGTVLDSFQNTYLNDLAEFQGKVPTTENLAELLFKRISEVLKDKNCHLKKIMVGESPTRQFSIEISD</sequence>
<evidence type="ECO:0000256" key="5">
    <source>
        <dbReference type="ARBA" id="ARBA00031449"/>
    </source>
</evidence>
<evidence type="ECO:0000256" key="4">
    <source>
        <dbReference type="ARBA" id="ARBA00018141"/>
    </source>
</evidence>
<reference evidence="7" key="1">
    <citation type="submission" date="2020-08" db="EMBL/GenBank/DDBJ databases">
        <title>Taxonomic study for Lactobacillus species isolated from hardwood bark.</title>
        <authorList>
            <person name="Tohno M."/>
            <person name="Tanizawa Y."/>
        </authorList>
    </citation>
    <scope>NUCLEOTIDE SEQUENCE</scope>
    <source>
        <strain evidence="7">B40</strain>
    </source>
</reference>
<evidence type="ECO:0000256" key="1">
    <source>
        <dbReference type="ARBA" id="ARBA00005061"/>
    </source>
</evidence>
<name>A0A916VJC2_9LACO</name>
<accession>A0A916VJC2</accession>
<dbReference type="AlphaFoldDB" id="A0A916VJC2"/>
<dbReference type="SUPFAM" id="SSF55620">
    <property type="entry name" value="Tetrahydrobiopterin biosynthesis enzymes-like"/>
    <property type="match status" value="1"/>
</dbReference>
<dbReference type="InterPro" id="IPR007115">
    <property type="entry name" value="6-PTP_synth/QueD"/>
</dbReference>
<evidence type="ECO:0000313" key="7">
    <source>
        <dbReference type="EMBL" id="GFZ27659.1"/>
    </source>
</evidence>
<dbReference type="GO" id="GO:0070497">
    <property type="term" value="F:6-carboxytetrahydropterin synthase activity"/>
    <property type="evidence" value="ECO:0007669"/>
    <property type="project" value="UniProtKB-EC"/>
</dbReference>
<dbReference type="Pfam" id="PF01242">
    <property type="entry name" value="PTPS"/>
    <property type="match status" value="1"/>
</dbReference>
<comment type="pathway">
    <text evidence="1">Purine metabolism; 7-cyano-7-deazaguanine biosynthesis.</text>
</comment>
<proteinExistence type="inferred from homology"/>
<evidence type="ECO:0000256" key="3">
    <source>
        <dbReference type="ARBA" id="ARBA00012982"/>
    </source>
</evidence>
<evidence type="ECO:0000256" key="6">
    <source>
        <dbReference type="ARBA" id="ARBA00048807"/>
    </source>
</evidence>
<organism evidence="7 8">
    <name type="scientific">Lactobacillus corticis</name>
    <dbReference type="NCBI Taxonomy" id="2201249"/>
    <lineage>
        <taxon>Bacteria</taxon>
        <taxon>Bacillati</taxon>
        <taxon>Bacillota</taxon>
        <taxon>Bacilli</taxon>
        <taxon>Lactobacillales</taxon>
        <taxon>Lactobacillaceae</taxon>
        <taxon>Lactobacillus</taxon>
    </lineage>
</organism>
<dbReference type="Proteomes" id="UP000677218">
    <property type="component" value="Unassembled WGS sequence"/>
</dbReference>
<dbReference type="InterPro" id="IPR038418">
    <property type="entry name" value="6-PTP_synth/QueD_sf"/>
</dbReference>
<dbReference type="InterPro" id="IPR017543">
    <property type="entry name" value="6-PTP_synth-rel_bac"/>
</dbReference>
<dbReference type="NCBIfam" id="TIGR03112">
    <property type="entry name" value="6_pyr_pter_rel"/>
    <property type="match status" value="1"/>
</dbReference>
<keyword evidence="8" id="KW-1185">Reference proteome</keyword>
<evidence type="ECO:0000256" key="2">
    <source>
        <dbReference type="ARBA" id="ARBA00008900"/>
    </source>
</evidence>
<comment type="catalytic activity">
    <reaction evidence="6">
        <text>7,8-dihydroneopterin 3'-triphosphate + H2O = 6-carboxy-5,6,7,8-tetrahydropterin + triphosphate + acetaldehyde + 2 H(+)</text>
        <dbReference type="Rhea" id="RHEA:27966"/>
        <dbReference type="ChEBI" id="CHEBI:15343"/>
        <dbReference type="ChEBI" id="CHEBI:15377"/>
        <dbReference type="ChEBI" id="CHEBI:15378"/>
        <dbReference type="ChEBI" id="CHEBI:18036"/>
        <dbReference type="ChEBI" id="CHEBI:58462"/>
        <dbReference type="ChEBI" id="CHEBI:61032"/>
        <dbReference type="EC" id="4.1.2.50"/>
    </reaction>
</comment>
<comment type="similarity">
    <text evidence="2">Belongs to the PTPS family. QueD subfamily.</text>
</comment>
<dbReference type="RefSeq" id="WP_212781338.1">
    <property type="nucleotide sequence ID" value="NZ_BMAY01000015.1"/>
</dbReference>
<dbReference type="Gene3D" id="3.30.479.10">
    <property type="entry name" value="6-pyruvoyl tetrahydropterin synthase/QueD"/>
    <property type="match status" value="1"/>
</dbReference>
<dbReference type="EC" id="4.1.2.50" evidence="3"/>